<evidence type="ECO:0000313" key="6">
    <source>
        <dbReference type="Proteomes" id="UP001595816"/>
    </source>
</evidence>
<evidence type="ECO:0000313" key="5">
    <source>
        <dbReference type="EMBL" id="MFC4130388.1"/>
    </source>
</evidence>
<organism evidence="5 6">
    <name type="scientific">Hamadaea flava</name>
    <dbReference type="NCBI Taxonomy" id="1742688"/>
    <lineage>
        <taxon>Bacteria</taxon>
        <taxon>Bacillati</taxon>
        <taxon>Actinomycetota</taxon>
        <taxon>Actinomycetes</taxon>
        <taxon>Micromonosporales</taxon>
        <taxon>Micromonosporaceae</taxon>
        <taxon>Hamadaea</taxon>
    </lineage>
</organism>
<comment type="caution">
    <text evidence="5">The sequence shown here is derived from an EMBL/GenBank/DDBJ whole genome shotgun (WGS) entry which is preliminary data.</text>
</comment>
<dbReference type="NCBIfam" id="TIGR00121">
    <property type="entry name" value="birA_ligase"/>
    <property type="match status" value="1"/>
</dbReference>
<reference evidence="6" key="1">
    <citation type="journal article" date="2019" name="Int. J. Syst. Evol. Microbiol.">
        <title>The Global Catalogue of Microorganisms (GCM) 10K type strain sequencing project: providing services to taxonomists for standard genome sequencing and annotation.</title>
        <authorList>
            <consortium name="The Broad Institute Genomics Platform"/>
            <consortium name="The Broad Institute Genome Sequencing Center for Infectious Disease"/>
            <person name="Wu L."/>
            <person name="Ma J."/>
        </authorList>
    </citation>
    <scope>NUCLEOTIDE SEQUENCE [LARGE SCALE GENOMIC DNA]</scope>
    <source>
        <strain evidence="6">CGMCC 4.7289</strain>
    </source>
</reference>
<dbReference type="PROSITE" id="PS51733">
    <property type="entry name" value="BPL_LPL_CATALYTIC"/>
    <property type="match status" value="1"/>
</dbReference>
<accession>A0ABV8LIR6</accession>
<evidence type="ECO:0000256" key="3">
    <source>
        <dbReference type="ARBA" id="ARBA00024227"/>
    </source>
</evidence>
<dbReference type="InterPro" id="IPR045864">
    <property type="entry name" value="aa-tRNA-synth_II/BPL/LPL"/>
</dbReference>
<dbReference type="Gene3D" id="3.30.930.10">
    <property type="entry name" value="Bira Bifunctional Protein, Domain 2"/>
    <property type="match status" value="1"/>
</dbReference>
<keyword evidence="6" id="KW-1185">Reference proteome</keyword>
<dbReference type="SUPFAM" id="SSF55681">
    <property type="entry name" value="Class II aaRS and biotin synthetases"/>
    <property type="match status" value="1"/>
</dbReference>
<evidence type="ECO:0000256" key="2">
    <source>
        <dbReference type="ARBA" id="ARBA00023267"/>
    </source>
</evidence>
<dbReference type="PANTHER" id="PTHR12835">
    <property type="entry name" value="BIOTIN PROTEIN LIGASE"/>
    <property type="match status" value="1"/>
</dbReference>
<evidence type="ECO:0000256" key="1">
    <source>
        <dbReference type="ARBA" id="ARBA00022598"/>
    </source>
</evidence>
<dbReference type="CDD" id="cd16442">
    <property type="entry name" value="BPL"/>
    <property type="match status" value="1"/>
</dbReference>
<proteinExistence type="predicted"/>
<dbReference type="EC" id="6.3.4.15" evidence="3"/>
<gene>
    <name evidence="5" type="ORF">ACFOZ4_07210</name>
</gene>
<keyword evidence="1 5" id="KW-0436">Ligase</keyword>
<dbReference type="PANTHER" id="PTHR12835:SF5">
    <property type="entry name" value="BIOTIN--PROTEIN LIGASE"/>
    <property type="match status" value="1"/>
</dbReference>
<protein>
    <recommendedName>
        <fullName evidence="3">biotin--[biotin carboxyl-carrier protein] ligase</fullName>
        <ecNumber evidence="3">6.3.4.15</ecNumber>
    </recommendedName>
</protein>
<dbReference type="Pfam" id="PF03099">
    <property type="entry name" value="BPL_LplA_LipB"/>
    <property type="match status" value="1"/>
</dbReference>
<dbReference type="EMBL" id="JBHSAY010000005">
    <property type="protein sequence ID" value="MFC4130388.1"/>
    <property type="molecule type" value="Genomic_DNA"/>
</dbReference>
<dbReference type="RefSeq" id="WP_253757986.1">
    <property type="nucleotide sequence ID" value="NZ_JAMZDZ010000001.1"/>
</dbReference>
<dbReference type="Gene3D" id="2.30.30.100">
    <property type="match status" value="1"/>
</dbReference>
<dbReference type="InterPro" id="IPR003142">
    <property type="entry name" value="BPL_C"/>
</dbReference>
<sequence>MNFRVREVQETGSTNADVLTAALAGEPEGLVVSAGTQTAGRGRLGRTWQSPPGGGLWFSVLLRPDVPPARLGWLPLLAGVTLAHGVRDLAGVDAVLKWPNDLLVQGRKCAGILAEATGTGAVALGIGLNTRLTEEQLPPPPPSGLPPTSLALAGASDVDNNALLTALLDRLASAYADWRAAGGDPEESGLRSAYLGVCATIGLDVRAILPGGAELRGRATTVDNEGRLVVDGRAIAAGDIVHLRTDAQAMPRTDR</sequence>
<dbReference type="InterPro" id="IPR004143">
    <property type="entry name" value="BPL_LPL_catalytic"/>
</dbReference>
<feature type="domain" description="BPL/LPL catalytic" evidence="4">
    <location>
        <begin position="4"/>
        <end position="179"/>
    </location>
</feature>
<evidence type="ECO:0000259" key="4">
    <source>
        <dbReference type="PROSITE" id="PS51733"/>
    </source>
</evidence>
<keyword evidence="2" id="KW-0092">Biotin</keyword>
<dbReference type="Pfam" id="PF02237">
    <property type="entry name" value="BPL_C"/>
    <property type="match status" value="1"/>
</dbReference>
<name>A0ABV8LIR6_9ACTN</name>
<dbReference type="Proteomes" id="UP001595816">
    <property type="component" value="Unassembled WGS sequence"/>
</dbReference>
<dbReference type="InterPro" id="IPR004408">
    <property type="entry name" value="Biotin_CoA_COase_ligase"/>
</dbReference>
<dbReference type="GO" id="GO:0004077">
    <property type="term" value="F:biotin--[biotin carboxyl-carrier protein] ligase activity"/>
    <property type="evidence" value="ECO:0007669"/>
    <property type="project" value="UniProtKB-EC"/>
</dbReference>